<gene>
    <name evidence="10" type="ORF">NE686_01000</name>
</gene>
<dbReference type="Gene3D" id="1.20.1560.10">
    <property type="entry name" value="ABC transporter type 1, transmembrane domain"/>
    <property type="match status" value="1"/>
</dbReference>
<dbReference type="PROSITE" id="PS50893">
    <property type="entry name" value="ABC_TRANSPORTER_2"/>
    <property type="match status" value="1"/>
</dbReference>
<dbReference type="Proteomes" id="UP001524478">
    <property type="component" value="Unassembled WGS sequence"/>
</dbReference>
<evidence type="ECO:0000256" key="2">
    <source>
        <dbReference type="ARBA" id="ARBA00022692"/>
    </source>
</evidence>
<name>A0ABT1S6G1_9FIRM</name>
<dbReference type="GO" id="GO:0005524">
    <property type="term" value="F:ATP binding"/>
    <property type="evidence" value="ECO:0007669"/>
    <property type="project" value="UniProtKB-KW"/>
</dbReference>
<evidence type="ECO:0000256" key="4">
    <source>
        <dbReference type="ARBA" id="ARBA00022840"/>
    </source>
</evidence>
<reference evidence="10 11" key="1">
    <citation type="submission" date="2022-06" db="EMBL/GenBank/DDBJ databases">
        <title>Isolation of gut microbiota from human fecal samples.</title>
        <authorList>
            <person name="Pamer E.G."/>
            <person name="Barat B."/>
            <person name="Waligurski E."/>
            <person name="Medina S."/>
            <person name="Paddock L."/>
            <person name="Mostad J."/>
        </authorList>
    </citation>
    <scope>NUCLEOTIDE SEQUENCE [LARGE SCALE GENOMIC DNA]</scope>
    <source>
        <strain evidence="10 11">DFI.7.95</strain>
    </source>
</reference>
<keyword evidence="6 7" id="KW-0472">Membrane</keyword>
<dbReference type="SUPFAM" id="SSF52540">
    <property type="entry name" value="P-loop containing nucleoside triphosphate hydrolases"/>
    <property type="match status" value="1"/>
</dbReference>
<evidence type="ECO:0000256" key="6">
    <source>
        <dbReference type="ARBA" id="ARBA00023136"/>
    </source>
</evidence>
<feature type="transmembrane region" description="Helical" evidence="7">
    <location>
        <begin position="277"/>
        <end position="297"/>
    </location>
</feature>
<evidence type="ECO:0000313" key="11">
    <source>
        <dbReference type="Proteomes" id="UP001524478"/>
    </source>
</evidence>
<feature type="transmembrane region" description="Helical" evidence="7">
    <location>
        <begin position="63"/>
        <end position="82"/>
    </location>
</feature>
<dbReference type="SUPFAM" id="SSF90123">
    <property type="entry name" value="ABC transporter transmembrane region"/>
    <property type="match status" value="1"/>
</dbReference>
<evidence type="ECO:0000256" key="5">
    <source>
        <dbReference type="ARBA" id="ARBA00022989"/>
    </source>
</evidence>
<feature type="transmembrane region" description="Helical" evidence="7">
    <location>
        <begin position="252"/>
        <end position="271"/>
    </location>
</feature>
<organism evidence="10 11">
    <name type="scientific">Tissierella carlieri</name>
    <dbReference type="NCBI Taxonomy" id="689904"/>
    <lineage>
        <taxon>Bacteria</taxon>
        <taxon>Bacillati</taxon>
        <taxon>Bacillota</taxon>
        <taxon>Tissierellia</taxon>
        <taxon>Tissierellales</taxon>
        <taxon>Tissierellaceae</taxon>
        <taxon>Tissierella</taxon>
    </lineage>
</organism>
<dbReference type="SMART" id="SM00382">
    <property type="entry name" value="AAA"/>
    <property type="match status" value="1"/>
</dbReference>
<dbReference type="Gene3D" id="3.40.50.300">
    <property type="entry name" value="P-loop containing nucleotide triphosphate hydrolases"/>
    <property type="match status" value="1"/>
</dbReference>
<dbReference type="InterPro" id="IPR003593">
    <property type="entry name" value="AAA+_ATPase"/>
</dbReference>
<dbReference type="PANTHER" id="PTHR24221">
    <property type="entry name" value="ATP-BINDING CASSETTE SUB-FAMILY B"/>
    <property type="match status" value="1"/>
</dbReference>
<dbReference type="InterPro" id="IPR039421">
    <property type="entry name" value="Type_1_exporter"/>
</dbReference>
<comment type="caution">
    <text evidence="10">The sequence shown here is derived from an EMBL/GenBank/DDBJ whole genome shotgun (WGS) entry which is preliminary data.</text>
</comment>
<comment type="subcellular location">
    <subcellularLocation>
        <location evidence="1">Cell membrane</location>
        <topology evidence="1">Multi-pass membrane protein</topology>
    </subcellularLocation>
</comment>
<proteinExistence type="predicted"/>
<dbReference type="CDD" id="cd07346">
    <property type="entry name" value="ABC_6TM_exporters"/>
    <property type="match status" value="1"/>
</dbReference>
<keyword evidence="4 10" id="KW-0067">ATP-binding</keyword>
<dbReference type="InterPro" id="IPR027417">
    <property type="entry name" value="P-loop_NTPase"/>
</dbReference>
<feature type="transmembrane region" description="Helical" evidence="7">
    <location>
        <begin position="141"/>
        <end position="158"/>
    </location>
</feature>
<keyword evidence="5 7" id="KW-1133">Transmembrane helix</keyword>
<feature type="domain" description="ABC transmembrane type-1" evidence="9">
    <location>
        <begin position="37"/>
        <end position="290"/>
    </location>
</feature>
<dbReference type="InterPro" id="IPR036640">
    <property type="entry name" value="ABC1_TM_sf"/>
</dbReference>
<dbReference type="InterPro" id="IPR017871">
    <property type="entry name" value="ABC_transporter-like_CS"/>
</dbReference>
<dbReference type="PROSITE" id="PS00211">
    <property type="entry name" value="ABC_TRANSPORTER_1"/>
    <property type="match status" value="1"/>
</dbReference>
<sequence length="576" mass="66139">MNKKDIFMRMLKYYNKYKFRYIISFIGYFIITAFCWNLILAFILKNILNSAITNDSKALFNTIIYSVTIILIGTIMQPFFIYKVKQYEINIINEIRNEVYKKIIRLKFSYFDTNHSGEAISRCIDSIKGLSDFYGGRMINVFYNIFVGVVAVSIAIILDWRLGLTILVLGCLDAFINYKFSEPVSNLYLKSQKINSKQTERLQDILKNIQLIKSFNISAVINRQYIKETDSFIEVEYNANKVLNKLNIFSTLFEYMGSIGLLIFGLYLLIIDSSLDVGTVAAITVLQGNANLFFIGVKDLISNLRYSIECGKRVFEIFDYEDENRSIKIVEPTNDLAITISNVSFSYYEKLVLENITLDIPRGLSIAFVGYSGSGKSTLNKLLLGFYDTYEGQIFINGYNIENISYEDLREQFAYVPQSNYLLNMSIKENIKIGKQDATDEEIISAAKAVNIHEFIKRMPEQYDTFVGELGDKLSGGQRQRILLARAILKEANIFIFDESTSNLDSENEEKINKLIIEKLKKHTIISVAHRLSSIKKYDIICFFENGLIVEKGSHDELIALNGKYKELWDIQSSAN</sequence>
<keyword evidence="3" id="KW-0547">Nucleotide-binding</keyword>
<feature type="domain" description="ABC transporter" evidence="8">
    <location>
        <begin position="338"/>
        <end position="571"/>
    </location>
</feature>
<evidence type="ECO:0000256" key="3">
    <source>
        <dbReference type="ARBA" id="ARBA00022741"/>
    </source>
</evidence>
<dbReference type="EMBL" id="JANGAC010000001">
    <property type="protein sequence ID" value="MCQ4921647.1"/>
    <property type="molecule type" value="Genomic_DNA"/>
</dbReference>
<evidence type="ECO:0000313" key="10">
    <source>
        <dbReference type="EMBL" id="MCQ4921647.1"/>
    </source>
</evidence>
<evidence type="ECO:0000259" key="9">
    <source>
        <dbReference type="PROSITE" id="PS50929"/>
    </source>
</evidence>
<evidence type="ECO:0000256" key="7">
    <source>
        <dbReference type="SAM" id="Phobius"/>
    </source>
</evidence>
<dbReference type="InterPro" id="IPR003439">
    <property type="entry name" value="ABC_transporter-like_ATP-bd"/>
</dbReference>
<keyword evidence="11" id="KW-1185">Reference proteome</keyword>
<dbReference type="Pfam" id="PF00664">
    <property type="entry name" value="ABC_membrane"/>
    <property type="match status" value="1"/>
</dbReference>
<dbReference type="PANTHER" id="PTHR24221:SF654">
    <property type="entry name" value="ATP-BINDING CASSETTE SUB-FAMILY B MEMBER 6"/>
    <property type="match status" value="1"/>
</dbReference>
<evidence type="ECO:0000259" key="8">
    <source>
        <dbReference type="PROSITE" id="PS50893"/>
    </source>
</evidence>
<dbReference type="InterPro" id="IPR011527">
    <property type="entry name" value="ABC1_TM_dom"/>
</dbReference>
<keyword evidence="2 7" id="KW-0812">Transmembrane</keyword>
<feature type="transmembrane region" description="Helical" evidence="7">
    <location>
        <begin position="21"/>
        <end position="43"/>
    </location>
</feature>
<accession>A0ABT1S6G1</accession>
<evidence type="ECO:0000256" key="1">
    <source>
        <dbReference type="ARBA" id="ARBA00004651"/>
    </source>
</evidence>
<dbReference type="Pfam" id="PF00005">
    <property type="entry name" value="ABC_tran"/>
    <property type="match status" value="1"/>
</dbReference>
<dbReference type="PROSITE" id="PS50929">
    <property type="entry name" value="ABC_TM1F"/>
    <property type="match status" value="1"/>
</dbReference>
<protein>
    <submittedName>
        <fullName evidence="10">ABC transporter ATP-binding protein/permease</fullName>
    </submittedName>
</protein>